<comment type="caution">
    <text evidence="1">The sequence shown here is derived from an EMBL/GenBank/DDBJ whole genome shotgun (WGS) entry which is preliminary data.</text>
</comment>
<proteinExistence type="predicted"/>
<evidence type="ECO:0000313" key="1">
    <source>
        <dbReference type="EMBL" id="KAI8027198.1"/>
    </source>
</evidence>
<name>A0ACC0IND6_9ERIC</name>
<protein>
    <submittedName>
        <fullName evidence="1">Uncharacterized protein</fullName>
    </submittedName>
</protein>
<sequence>MSVSVFVTSLSNTLFLLHRLSPLPLRHLHRLRLRASATRAATFAKVETTSDFGVSSVPAESEEEELDHHLLTAPNGDVAFLKEKPVWLAKELL</sequence>
<dbReference type="Proteomes" id="UP001060215">
    <property type="component" value="Chromosome 3"/>
</dbReference>
<reference evidence="1 2" key="1">
    <citation type="journal article" date="2022" name="Plant J.">
        <title>Chromosome-level genome of Camellia lanceoleosa provides a valuable resource for understanding genome evolution and self-incompatibility.</title>
        <authorList>
            <person name="Gong W."/>
            <person name="Xiao S."/>
            <person name="Wang L."/>
            <person name="Liao Z."/>
            <person name="Chang Y."/>
            <person name="Mo W."/>
            <person name="Hu G."/>
            <person name="Li W."/>
            <person name="Zhao G."/>
            <person name="Zhu H."/>
            <person name="Hu X."/>
            <person name="Ji K."/>
            <person name="Xiang X."/>
            <person name="Song Q."/>
            <person name="Yuan D."/>
            <person name="Jin S."/>
            <person name="Zhang L."/>
        </authorList>
    </citation>
    <scope>NUCLEOTIDE SEQUENCE [LARGE SCALE GENOMIC DNA]</scope>
    <source>
        <strain evidence="1">SQ_2022a</strain>
    </source>
</reference>
<dbReference type="EMBL" id="CM045760">
    <property type="protein sequence ID" value="KAI8027198.1"/>
    <property type="molecule type" value="Genomic_DNA"/>
</dbReference>
<evidence type="ECO:0000313" key="2">
    <source>
        <dbReference type="Proteomes" id="UP001060215"/>
    </source>
</evidence>
<organism evidence="1 2">
    <name type="scientific">Camellia lanceoleosa</name>
    <dbReference type="NCBI Taxonomy" id="1840588"/>
    <lineage>
        <taxon>Eukaryota</taxon>
        <taxon>Viridiplantae</taxon>
        <taxon>Streptophyta</taxon>
        <taxon>Embryophyta</taxon>
        <taxon>Tracheophyta</taxon>
        <taxon>Spermatophyta</taxon>
        <taxon>Magnoliopsida</taxon>
        <taxon>eudicotyledons</taxon>
        <taxon>Gunneridae</taxon>
        <taxon>Pentapetalae</taxon>
        <taxon>asterids</taxon>
        <taxon>Ericales</taxon>
        <taxon>Theaceae</taxon>
        <taxon>Camellia</taxon>
    </lineage>
</organism>
<keyword evidence="2" id="KW-1185">Reference proteome</keyword>
<accession>A0ACC0IND6</accession>
<gene>
    <name evidence="1" type="ORF">LOK49_LG02G01113</name>
</gene>